<gene>
    <name evidence="2" type="ORF">B5G26_11245</name>
</gene>
<sequence>MKEVLFMIRKNFYLGFLGFLGFFAGRYFMTGDITSLAYLGFFSFFGFFFLGKIQGDQADERYQEDRKTALAFIGHLALFLLAAIWIIGLFMSNLEVTFILVVIAYVVLILAYAVKLYWLEER</sequence>
<keyword evidence="1" id="KW-0472">Membrane</keyword>
<accession>A0A1Y3U2W9</accession>
<dbReference type="EMBL" id="NFHM01000018">
    <property type="protein sequence ID" value="OUN41437.1"/>
    <property type="molecule type" value="Genomic_DNA"/>
</dbReference>
<dbReference type="Proteomes" id="UP000195455">
    <property type="component" value="Unassembled WGS sequence"/>
</dbReference>
<evidence type="ECO:0000313" key="2">
    <source>
        <dbReference type="EMBL" id="OUN41437.1"/>
    </source>
</evidence>
<comment type="caution">
    <text evidence="2">The sequence shown here is derived from an EMBL/GenBank/DDBJ whole genome shotgun (WGS) entry which is preliminary data.</text>
</comment>
<keyword evidence="1" id="KW-0812">Transmembrane</keyword>
<evidence type="ECO:0000256" key="1">
    <source>
        <dbReference type="SAM" id="Phobius"/>
    </source>
</evidence>
<feature type="transmembrane region" description="Helical" evidence="1">
    <location>
        <begin position="97"/>
        <end position="118"/>
    </location>
</feature>
<dbReference type="AlphaFoldDB" id="A0A1Y3U2W9"/>
<feature type="transmembrane region" description="Helical" evidence="1">
    <location>
        <begin position="12"/>
        <end position="29"/>
    </location>
</feature>
<keyword evidence="1" id="KW-1133">Transmembrane helix</keyword>
<feature type="transmembrane region" description="Helical" evidence="1">
    <location>
        <begin position="35"/>
        <end position="51"/>
    </location>
</feature>
<organism evidence="2 3">
    <name type="scientific">Anaerotignum lactatifermentans</name>
    <dbReference type="NCBI Taxonomy" id="160404"/>
    <lineage>
        <taxon>Bacteria</taxon>
        <taxon>Bacillati</taxon>
        <taxon>Bacillota</taxon>
        <taxon>Clostridia</taxon>
        <taxon>Lachnospirales</taxon>
        <taxon>Anaerotignaceae</taxon>
        <taxon>Anaerotignum</taxon>
    </lineage>
</organism>
<proteinExistence type="predicted"/>
<feature type="transmembrane region" description="Helical" evidence="1">
    <location>
        <begin position="72"/>
        <end position="91"/>
    </location>
</feature>
<protein>
    <recommendedName>
        <fullName evidence="4">DUF3796 domain-containing protein</fullName>
    </recommendedName>
</protein>
<reference evidence="3" key="1">
    <citation type="submission" date="2017-04" db="EMBL/GenBank/DDBJ databases">
        <title>Function of individual gut microbiota members based on whole genome sequencing of pure cultures obtained from chicken caecum.</title>
        <authorList>
            <person name="Medvecky M."/>
            <person name="Cejkova D."/>
            <person name="Polansky O."/>
            <person name="Karasova D."/>
            <person name="Kubasova T."/>
            <person name="Cizek A."/>
            <person name="Rychlik I."/>
        </authorList>
    </citation>
    <scope>NUCLEOTIDE SEQUENCE [LARGE SCALE GENOMIC DNA]</scope>
    <source>
        <strain evidence="3">An75</strain>
    </source>
</reference>
<evidence type="ECO:0008006" key="4">
    <source>
        <dbReference type="Google" id="ProtNLM"/>
    </source>
</evidence>
<name>A0A1Y3U2W9_9FIRM</name>
<evidence type="ECO:0000313" key="3">
    <source>
        <dbReference type="Proteomes" id="UP000195455"/>
    </source>
</evidence>